<dbReference type="EMBL" id="CP036287">
    <property type="protein sequence ID" value="QDU67656.1"/>
    <property type="molecule type" value="Genomic_DNA"/>
</dbReference>
<gene>
    <name evidence="1" type="ORF">Pla133_27440</name>
</gene>
<dbReference type="AlphaFoldDB" id="A0A518BL12"/>
<name>A0A518BL12_9BACT</name>
<sequence>MTDSNQLTRDQRSALEWAKRAHILRAERTTEDVGYRSPDGGPRHGSEVVRELIAREFLARRDDGSVRITLLGIHAVNKGGGDDGGRAA</sequence>
<reference evidence="1 2" key="1">
    <citation type="submission" date="2019-02" db="EMBL/GenBank/DDBJ databases">
        <title>Deep-cultivation of Planctomycetes and their phenomic and genomic characterization uncovers novel biology.</title>
        <authorList>
            <person name="Wiegand S."/>
            <person name="Jogler M."/>
            <person name="Boedeker C."/>
            <person name="Pinto D."/>
            <person name="Vollmers J."/>
            <person name="Rivas-Marin E."/>
            <person name="Kohn T."/>
            <person name="Peeters S.H."/>
            <person name="Heuer A."/>
            <person name="Rast P."/>
            <person name="Oberbeckmann S."/>
            <person name="Bunk B."/>
            <person name="Jeske O."/>
            <person name="Meyerdierks A."/>
            <person name="Storesund J.E."/>
            <person name="Kallscheuer N."/>
            <person name="Luecker S."/>
            <person name="Lage O.M."/>
            <person name="Pohl T."/>
            <person name="Merkel B.J."/>
            <person name="Hornburger P."/>
            <person name="Mueller R.-W."/>
            <person name="Bruemmer F."/>
            <person name="Labrenz M."/>
            <person name="Spormann A.M."/>
            <person name="Op den Camp H."/>
            <person name="Overmann J."/>
            <person name="Amann R."/>
            <person name="Jetten M.S.M."/>
            <person name="Mascher T."/>
            <person name="Medema M.H."/>
            <person name="Devos D.P."/>
            <person name="Kaster A.-K."/>
            <person name="Ovreas L."/>
            <person name="Rohde M."/>
            <person name="Galperin M.Y."/>
            <person name="Jogler C."/>
        </authorList>
    </citation>
    <scope>NUCLEOTIDE SEQUENCE [LARGE SCALE GENOMIC DNA]</scope>
    <source>
        <strain evidence="1 2">Pla133</strain>
    </source>
</reference>
<dbReference type="Proteomes" id="UP000316921">
    <property type="component" value="Chromosome"/>
</dbReference>
<accession>A0A518BL12</accession>
<keyword evidence="2" id="KW-1185">Reference proteome</keyword>
<proteinExistence type="predicted"/>
<organism evidence="1 2">
    <name type="scientific">Engelhardtia mirabilis</name>
    <dbReference type="NCBI Taxonomy" id="2528011"/>
    <lineage>
        <taxon>Bacteria</taxon>
        <taxon>Pseudomonadati</taxon>
        <taxon>Planctomycetota</taxon>
        <taxon>Planctomycetia</taxon>
        <taxon>Planctomycetia incertae sedis</taxon>
        <taxon>Engelhardtia</taxon>
    </lineage>
</organism>
<dbReference type="RefSeq" id="WP_145066012.1">
    <property type="nucleotide sequence ID" value="NZ_CP036287.1"/>
</dbReference>
<dbReference type="KEGG" id="pbap:Pla133_27440"/>
<protein>
    <submittedName>
        <fullName evidence="1">Uncharacterized protein</fullName>
    </submittedName>
</protein>
<evidence type="ECO:0000313" key="1">
    <source>
        <dbReference type="EMBL" id="QDU67656.1"/>
    </source>
</evidence>
<evidence type="ECO:0000313" key="2">
    <source>
        <dbReference type="Proteomes" id="UP000316921"/>
    </source>
</evidence>